<dbReference type="EMBL" id="SRMN01000017">
    <property type="protein sequence ID" value="TGH27047.1"/>
    <property type="molecule type" value="Genomic_DNA"/>
</dbReference>
<dbReference type="AlphaFoldDB" id="A0A524RV62"/>
<protein>
    <submittedName>
        <fullName evidence="1">Uncharacterized protein</fullName>
    </submittedName>
</protein>
<proteinExistence type="predicted"/>
<comment type="caution">
    <text evidence="1">The sequence shown here is derived from an EMBL/GenBank/DDBJ whole genome shotgun (WGS) entry which is preliminary data.</text>
</comment>
<name>A0A524RV62_9CHRO</name>
<gene>
    <name evidence="1" type="ORF">ERJ68_01750</name>
</gene>
<reference evidence="1 2" key="1">
    <citation type="journal article" date="2019" name="mSystems">
        <title>Life at home and on the roam: Genomic adaptions reflect the dual lifestyle of an intracellular, facultative symbiont.</title>
        <authorList>
            <person name="Burgsdorf I."/>
        </authorList>
    </citation>
    <scope>NUCLEOTIDE SEQUENCE [LARGE SCALE GENOMIC DNA]</scope>
    <source>
        <strain evidence="1">277cI</strain>
    </source>
</reference>
<accession>A0A524RV62</accession>
<organism evidence="1 2">
    <name type="scientific">Aphanocapsa feldmannii 277cI</name>
    <dbReference type="NCBI Taxonomy" id="2507554"/>
    <lineage>
        <taxon>Bacteria</taxon>
        <taxon>Bacillati</taxon>
        <taxon>Cyanobacteriota</taxon>
        <taxon>Cyanophyceae</taxon>
        <taxon>Oscillatoriophycideae</taxon>
        <taxon>Chroococcales</taxon>
        <taxon>Microcystaceae</taxon>
        <taxon>Aphanocapsa</taxon>
    </lineage>
</organism>
<evidence type="ECO:0000313" key="2">
    <source>
        <dbReference type="Proteomes" id="UP000315454"/>
    </source>
</evidence>
<evidence type="ECO:0000313" key="1">
    <source>
        <dbReference type="EMBL" id="TGH27047.1"/>
    </source>
</evidence>
<sequence length="173" mass="18079">MQQALFGGLAVILIGGALWLKGRRSAPPTGAEPCTSQAAISAVRTAAGPSLDQVSGSQATADPLSMAVVATAARPDSRQPAAIPLQPRDRAARLQRLQQCFATGDGKRVEALEEAIAWGDRCCLPLFRLGLRDPDGVVVQLAARGITLFRGPLAVADPVDTAQHLPLNTALIR</sequence>
<dbReference type="Proteomes" id="UP000315454">
    <property type="component" value="Unassembled WGS sequence"/>
</dbReference>